<dbReference type="InterPro" id="IPR032710">
    <property type="entry name" value="NTF2-like_dom_sf"/>
</dbReference>
<keyword evidence="2" id="KW-1185">Reference proteome</keyword>
<dbReference type="AlphaFoldDB" id="A0A1Y1SJA9"/>
<dbReference type="EMBL" id="AQQV01000001">
    <property type="protein sequence ID" value="ORE89648.1"/>
    <property type="molecule type" value="Genomic_DNA"/>
</dbReference>
<dbReference type="RefSeq" id="WP_083560932.1">
    <property type="nucleotide sequence ID" value="NZ_AQQV01000001.1"/>
</dbReference>
<accession>A0A1Y1SJA9</accession>
<protein>
    <recommendedName>
        <fullName evidence="3">Nuclear transport factor 2 family protein</fullName>
    </recommendedName>
</protein>
<sequence>MSTTINKLFLFLMVSLMFVISGCGKSDKPGDTQASAYAGMSDEEQLRQRSQERYEALIAMDMAKVYSYATPSYRASFDQSHHAGQYGGQIKRERAEVSKVEIDESTQTAKVQMQVWSKTSGFGSQMIELSTYSNGTWVKRDGLWWFVEPR</sequence>
<evidence type="ECO:0000313" key="2">
    <source>
        <dbReference type="Proteomes" id="UP000192342"/>
    </source>
</evidence>
<organism evidence="1 2">
    <name type="scientific">Oceanococcus atlanticus</name>
    <dbReference type="NCBI Taxonomy" id="1317117"/>
    <lineage>
        <taxon>Bacteria</taxon>
        <taxon>Pseudomonadati</taxon>
        <taxon>Pseudomonadota</taxon>
        <taxon>Gammaproteobacteria</taxon>
        <taxon>Chromatiales</taxon>
        <taxon>Oceanococcaceae</taxon>
        <taxon>Oceanococcus</taxon>
    </lineage>
</organism>
<proteinExistence type="predicted"/>
<gene>
    <name evidence="1" type="ORF">ATO7_07195</name>
</gene>
<dbReference type="SUPFAM" id="SSF54427">
    <property type="entry name" value="NTF2-like"/>
    <property type="match status" value="1"/>
</dbReference>
<dbReference type="Proteomes" id="UP000192342">
    <property type="component" value="Unassembled WGS sequence"/>
</dbReference>
<comment type="caution">
    <text evidence="1">The sequence shown here is derived from an EMBL/GenBank/DDBJ whole genome shotgun (WGS) entry which is preliminary data.</text>
</comment>
<reference evidence="1 2" key="1">
    <citation type="submission" date="2013-04" db="EMBL/GenBank/DDBJ databases">
        <title>Oceanococcus atlanticus 22II-S10r2 Genome Sequencing.</title>
        <authorList>
            <person name="Lai Q."/>
            <person name="Li G."/>
            <person name="Shao Z."/>
        </authorList>
    </citation>
    <scope>NUCLEOTIDE SEQUENCE [LARGE SCALE GENOMIC DNA]</scope>
    <source>
        <strain evidence="1 2">22II-S10r2</strain>
    </source>
</reference>
<evidence type="ECO:0008006" key="3">
    <source>
        <dbReference type="Google" id="ProtNLM"/>
    </source>
</evidence>
<dbReference type="PROSITE" id="PS51257">
    <property type="entry name" value="PROKAR_LIPOPROTEIN"/>
    <property type="match status" value="1"/>
</dbReference>
<dbReference type="OrthoDB" id="5738094at2"/>
<dbReference type="STRING" id="1317117.ATO7_07195"/>
<evidence type="ECO:0000313" key="1">
    <source>
        <dbReference type="EMBL" id="ORE89648.1"/>
    </source>
</evidence>
<name>A0A1Y1SJA9_9GAMM</name>